<protein>
    <recommendedName>
        <fullName evidence="13 14">Crossover junction endodeoxyribonuclease RuvC</fullName>
        <ecNumber evidence="13 14">3.1.21.10</ecNumber>
    </recommendedName>
    <alternativeName>
        <fullName evidence="13">Holliday junction nuclease RuvC</fullName>
    </alternativeName>
    <alternativeName>
        <fullName evidence="13">Holliday junction resolvase RuvC</fullName>
    </alternativeName>
</protein>
<comment type="subcellular location">
    <subcellularLocation>
        <location evidence="13">Cytoplasm</location>
    </subcellularLocation>
</comment>
<evidence type="ECO:0000256" key="1">
    <source>
        <dbReference type="ARBA" id="ARBA00009518"/>
    </source>
</evidence>
<dbReference type="Proteomes" id="UP000228809">
    <property type="component" value="Unassembled WGS sequence"/>
</dbReference>
<comment type="cofactor">
    <cofactor evidence="13">
        <name>Mg(2+)</name>
        <dbReference type="ChEBI" id="CHEBI:18420"/>
    </cofactor>
    <text evidence="13">Binds 2 Mg(2+) ion per subunit.</text>
</comment>
<dbReference type="CDD" id="cd16962">
    <property type="entry name" value="RuvC"/>
    <property type="match status" value="1"/>
</dbReference>
<evidence type="ECO:0000256" key="4">
    <source>
        <dbReference type="ARBA" id="ARBA00022723"/>
    </source>
</evidence>
<feature type="active site" evidence="13">
    <location>
        <position position="150"/>
    </location>
</feature>
<keyword evidence="3 13" id="KW-0540">Nuclease</keyword>
<evidence type="ECO:0000256" key="7">
    <source>
        <dbReference type="ARBA" id="ARBA00022801"/>
    </source>
</evidence>
<gene>
    <name evidence="13 15" type="primary">ruvC</name>
    <name evidence="15" type="ORF">COU17_03585</name>
</gene>
<dbReference type="InterPro" id="IPR002176">
    <property type="entry name" value="X-over_junc_endoDNase_RuvC"/>
</dbReference>
<evidence type="ECO:0000256" key="3">
    <source>
        <dbReference type="ARBA" id="ARBA00022722"/>
    </source>
</evidence>
<feature type="active site" evidence="13">
    <location>
        <position position="16"/>
    </location>
</feature>
<reference evidence="16" key="1">
    <citation type="submission" date="2017-09" db="EMBL/GenBank/DDBJ databases">
        <title>Depth-based differentiation of microbial function through sediment-hosted aquifers and enrichment of novel symbionts in the deep terrestrial subsurface.</title>
        <authorList>
            <person name="Probst A.J."/>
            <person name="Ladd B."/>
            <person name="Jarett J.K."/>
            <person name="Geller-Mcgrath D.E."/>
            <person name="Sieber C.M.K."/>
            <person name="Emerson J.B."/>
            <person name="Anantharaman K."/>
            <person name="Thomas B.C."/>
            <person name="Malmstrom R."/>
            <person name="Stieglmeier M."/>
            <person name="Klingl A."/>
            <person name="Woyke T."/>
            <person name="Ryan C.M."/>
            <person name="Banfield J.F."/>
        </authorList>
    </citation>
    <scope>NUCLEOTIDE SEQUENCE [LARGE SCALE GENOMIC DNA]</scope>
</reference>
<evidence type="ECO:0000256" key="13">
    <source>
        <dbReference type="HAMAP-Rule" id="MF_00034"/>
    </source>
</evidence>
<evidence type="ECO:0000256" key="5">
    <source>
        <dbReference type="ARBA" id="ARBA00022759"/>
    </source>
</evidence>
<dbReference type="GO" id="GO:0000287">
    <property type="term" value="F:magnesium ion binding"/>
    <property type="evidence" value="ECO:0007669"/>
    <property type="project" value="UniProtKB-UniRule"/>
</dbReference>
<organism evidence="15 16">
    <name type="scientific">Candidatus Kaiserbacteria bacterium CG10_big_fil_rev_8_21_14_0_10_49_17</name>
    <dbReference type="NCBI Taxonomy" id="1974609"/>
    <lineage>
        <taxon>Bacteria</taxon>
        <taxon>Candidatus Kaiseribacteriota</taxon>
    </lineage>
</organism>
<keyword evidence="6 13" id="KW-0227">DNA damage</keyword>
<feature type="binding site" evidence="13">
    <location>
        <position position="76"/>
    </location>
    <ligand>
        <name>Mg(2+)</name>
        <dbReference type="ChEBI" id="CHEBI:18420"/>
        <label>2</label>
    </ligand>
</feature>
<dbReference type="GO" id="GO:0048476">
    <property type="term" value="C:Holliday junction resolvase complex"/>
    <property type="evidence" value="ECO:0007669"/>
    <property type="project" value="UniProtKB-UniRule"/>
</dbReference>
<dbReference type="NCBIfam" id="TIGR00228">
    <property type="entry name" value="ruvC"/>
    <property type="match status" value="1"/>
</dbReference>
<feature type="binding site" evidence="13">
    <location>
        <position position="150"/>
    </location>
    <ligand>
        <name>Mg(2+)</name>
        <dbReference type="ChEBI" id="CHEBI:18420"/>
        <label>1</label>
    </ligand>
</feature>
<evidence type="ECO:0000256" key="11">
    <source>
        <dbReference type="ARBA" id="ARBA00023204"/>
    </source>
</evidence>
<accession>A0A2M6WDH0</accession>
<name>A0A2M6WDH0_9BACT</name>
<keyword evidence="4 13" id="KW-0479">Metal-binding</keyword>
<keyword evidence="8 13" id="KW-0460">Magnesium</keyword>
<keyword evidence="10 13" id="KW-0233">DNA recombination</keyword>
<evidence type="ECO:0000256" key="9">
    <source>
        <dbReference type="ARBA" id="ARBA00023125"/>
    </source>
</evidence>
<keyword evidence="7 13" id="KW-0378">Hydrolase</keyword>
<dbReference type="InterPro" id="IPR012337">
    <property type="entry name" value="RNaseH-like_sf"/>
</dbReference>
<evidence type="ECO:0000313" key="16">
    <source>
        <dbReference type="Proteomes" id="UP000228809"/>
    </source>
</evidence>
<sequence>MSLPMQSSFLRVLSIDPGYDRLGIAILDRSGKKEALLFSDCIFSDRGSVFEERLFAIISAVEKCIAEYKPEALALETLFFTNNQKTAMHVAEVRGALLYLAMKNRMRIFEYTPMQIKNSVAGDGRASKAQMMKMVPLLLDTSGHAIEKDDECDAIAVGLTCFASER</sequence>
<dbReference type="EMBL" id="PFBJ01000020">
    <property type="protein sequence ID" value="PIT90847.1"/>
    <property type="molecule type" value="Genomic_DNA"/>
</dbReference>
<dbReference type="HAMAP" id="MF_00034">
    <property type="entry name" value="RuvC"/>
    <property type="match status" value="1"/>
</dbReference>
<evidence type="ECO:0000313" key="15">
    <source>
        <dbReference type="EMBL" id="PIT90847.1"/>
    </source>
</evidence>
<dbReference type="Pfam" id="PF02075">
    <property type="entry name" value="RuvC"/>
    <property type="match status" value="1"/>
</dbReference>
<comment type="catalytic activity">
    <reaction evidence="12 13">
        <text>Endonucleolytic cleavage at a junction such as a reciprocal single-stranded crossover between two homologous DNA duplexes (Holliday junction).</text>
        <dbReference type="EC" id="3.1.21.10"/>
    </reaction>
</comment>
<dbReference type="PANTHER" id="PTHR30194">
    <property type="entry name" value="CROSSOVER JUNCTION ENDODEOXYRIBONUCLEASE RUVC"/>
    <property type="match status" value="1"/>
</dbReference>
<evidence type="ECO:0000256" key="10">
    <source>
        <dbReference type="ARBA" id="ARBA00023172"/>
    </source>
</evidence>
<dbReference type="GO" id="GO:0006310">
    <property type="term" value="P:DNA recombination"/>
    <property type="evidence" value="ECO:0007669"/>
    <property type="project" value="UniProtKB-UniRule"/>
</dbReference>
<comment type="subunit">
    <text evidence="13">Homodimer which binds Holliday junction (HJ) DNA. The HJ becomes 2-fold symmetrical on binding to RuvC with unstacked arms; it has a different conformation from HJ DNA in complex with RuvA. In the full resolvosome a probable DNA-RuvA(4)-RuvB(12)-RuvC(2) complex forms which resolves the HJ.</text>
</comment>
<keyword evidence="11 13" id="KW-0234">DNA repair</keyword>
<evidence type="ECO:0000256" key="14">
    <source>
        <dbReference type="NCBIfam" id="TIGR00228"/>
    </source>
</evidence>
<keyword evidence="5 13" id="KW-0255">Endonuclease</keyword>
<dbReference type="GO" id="GO:0003677">
    <property type="term" value="F:DNA binding"/>
    <property type="evidence" value="ECO:0007669"/>
    <property type="project" value="UniProtKB-KW"/>
</dbReference>
<dbReference type="EC" id="3.1.21.10" evidence="13 14"/>
<comment type="caution">
    <text evidence="15">The sequence shown here is derived from an EMBL/GenBank/DDBJ whole genome shotgun (WGS) entry which is preliminary data.</text>
</comment>
<dbReference type="FunFam" id="3.30.420.10:FF:000002">
    <property type="entry name" value="Crossover junction endodeoxyribonuclease RuvC"/>
    <property type="match status" value="1"/>
</dbReference>
<evidence type="ECO:0000256" key="6">
    <source>
        <dbReference type="ARBA" id="ARBA00022763"/>
    </source>
</evidence>
<keyword evidence="2 13" id="KW-0963">Cytoplasm</keyword>
<dbReference type="InterPro" id="IPR036397">
    <property type="entry name" value="RNaseH_sf"/>
</dbReference>
<comment type="similarity">
    <text evidence="1 13">Belongs to the RuvC family.</text>
</comment>
<feature type="active site" evidence="13">
    <location>
        <position position="76"/>
    </location>
</feature>
<comment type="function">
    <text evidence="13">The RuvA-RuvB-RuvC complex processes Holliday junction (HJ) DNA during genetic recombination and DNA repair. Endonuclease that resolves HJ intermediates. Cleaves cruciform DNA by making single-stranded nicks across the HJ at symmetrical positions within the homologous arms, yielding a 5'-phosphate and a 3'-hydroxyl group; requires a central core of homology in the junction. The consensus cleavage sequence is 5'-(A/T)TT(C/G)-3'. Cleavage occurs on the 3'-side of the TT dinucleotide at the point of strand exchange. HJ branch migration catalyzed by RuvA-RuvB allows RuvC to scan DNA until it finds its consensus sequence, where it cleaves and resolves the cruciform DNA.</text>
</comment>
<dbReference type="AlphaFoldDB" id="A0A2M6WDH0"/>
<dbReference type="GO" id="GO:0006281">
    <property type="term" value="P:DNA repair"/>
    <property type="evidence" value="ECO:0007669"/>
    <property type="project" value="UniProtKB-UniRule"/>
</dbReference>
<dbReference type="GO" id="GO:0005737">
    <property type="term" value="C:cytoplasm"/>
    <property type="evidence" value="ECO:0007669"/>
    <property type="project" value="UniProtKB-SubCell"/>
</dbReference>
<dbReference type="Gene3D" id="3.30.420.10">
    <property type="entry name" value="Ribonuclease H-like superfamily/Ribonuclease H"/>
    <property type="match status" value="1"/>
</dbReference>
<evidence type="ECO:0000256" key="2">
    <source>
        <dbReference type="ARBA" id="ARBA00022490"/>
    </source>
</evidence>
<dbReference type="PANTHER" id="PTHR30194:SF3">
    <property type="entry name" value="CROSSOVER JUNCTION ENDODEOXYRIBONUCLEASE RUVC"/>
    <property type="match status" value="1"/>
</dbReference>
<evidence type="ECO:0000256" key="8">
    <source>
        <dbReference type="ARBA" id="ARBA00022842"/>
    </source>
</evidence>
<evidence type="ECO:0000256" key="12">
    <source>
        <dbReference type="ARBA" id="ARBA00029354"/>
    </source>
</evidence>
<dbReference type="PRINTS" id="PR00696">
    <property type="entry name" value="RSOLVASERUVC"/>
</dbReference>
<feature type="binding site" evidence="13">
    <location>
        <position position="16"/>
    </location>
    <ligand>
        <name>Mg(2+)</name>
        <dbReference type="ChEBI" id="CHEBI:18420"/>
        <label>1</label>
    </ligand>
</feature>
<dbReference type="GO" id="GO:0008821">
    <property type="term" value="F:crossover junction DNA endonuclease activity"/>
    <property type="evidence" value="ECO:0007669"/>
    <property type="project" value="UniProtKB-UniRule"/>
</dbReference>
<dbReference type="SUPFAM" id="SSF53098">
    <property type="entry name" value="Ribonuclease H-like"/>
    <property type="match status" value="1"/>
</dbReference>
<keyword evidence="9 13" id="KW-0238">DNA-binding</keyword>
<proteinExistence type="inferred from homology"/>